<comment type="caution">
    <text evidence="1">The sequence shown here is derived from an EMBL/GenBank/DDBJ whole genome shotgun (WGS) entry which is preliminary data.</text>
</comment>
<name>A0ACC1LHM2_9FUNG</name>
<gene>
    <name evidence="1" type="ORF">H4S07_003312</name>
</gene>
<organism evidence="1 2">
    <name type="scientific">Coemansia furcata</name>
    <dbReference type="NCBI Taxonomy" id="417177"/>
    <lineage>
        <taxon>Eukaryota</taxon>
        <taxon>Fungi</taxon>
        <taxon>Fungi incertae sedis</taxon>
        <taxon>Zoopagomycota</taxon>
        <taxon>Kickxellomycotina</taxon>
        <taxon>Kickxellomycetes</taxon>
        <taxon>Kickxellales</taxon>
        <taxon>Kickxellaceae</taxon>
        <taxon>Coemansia</taxon>
    </lineage>
</organism>
<dbReference type="EMBL" id="JANBUP010001042">
    <property type="protein sequence ID" value="KAJ2808885.1"/>
    <property type="molecule type" value="Genomic_DNA"/>
</dbReference>
<reference evidence="1" key="1">
    <citation type="submission" date="2022-07" db="EMBL/GenBank/DDBJ databases">
        <title>Phylogenomic reconstructions and comparative analyses of Kickxellomycotina fungi.</title>
        <authorList>
            <person name="Reynolds N.K."/>
            <person name="Stajich J.E."/>
            <person name="Barry K."/>
            <person name="Grigoriev I.V."/>
            <person name="Crous P."/>
            <person name="Smith M.E."/>
        </authorList>
    </citation>
    <scope>NUCLEOTIDE SEQUENCE</scope>
    <source>
        <strain evidence="1">CBS 102833</strain>
    </source>
</reference>
<sequence length="595" mass="67688">MTSSSPKYAVCVPGMGMATADSVTGLDVDSQSLEQLVERAVSEWEQQQQRPQTHWLHKPPRIQRQSSCIWLDVQSATEDDINALACIFDIDNTTVRQLLNVRAGKFPSAECSVADMSLYLCWAETTATGASAKQYISHGTIDRCEQPVEARRTESATDSEQPSSAFVGGYIPVPPWLQPSATQVRSRLNLGKSRWGRKAEVVERETAAAGLETVHREQVREMLELLDRPVIANKERTRAALQRWGPEYEQWWQDVLLNTKGEQPRLEDKLRRMSERFGQGTRDLIGYRLVQAWARGPILLTFRTEASRTVQSVMSELARPSQHLRGVAAWAIVEHFMVHWVTTTRDCLSVIERYADRLDHDLTRPVQKLSTEAASWTPVIARCRKVALALLRHCQANEAVVTQLCSAIRTLRLSGVHGDQGVRGPTPQGQVSWGRHSAVNEAPGCEEGSLWRRHSEALAILKLYKKAETRLSRLHTILLDRQRLRILSTERAIHQNFRILITVSLVFLPIELWYNLDNLNGISTPGTLQPEDSSDEDFLFTVLGMLVWAVAAILIYAVYIQFFERKPEALRMTDISGIKYRRSLLKQRWWQRRRP</sequence>
<keyword evidence="2" id="KW-1185">Reference proteome</keyword>
<protein>
    <submittedName>
        <fullName evidence="1">Uncharacterized protein</fullName>
    </submittedName>
</protein>
<dbReference type="Proteomes" id="UP001140096">
    <property type="component" value="Unassembled WGS sequence"/>
</dbReference>
<evidence type="ECO:0000313" key="2">
    <source>
        <dbReference type="Proteomes" id="UP001140096"/>
    </source>
</evidence>
<evidence type="ECO:0000313" key="1">
    <source>
        <dbReference type="EMBL" id="KAJ2808885.1"/>
    </source>
</evidence>
<accession>A0ACC1LHM2</accession>
<proteinExistence type="predicted"/>